<accession>A0AA36C5X6</accession>
<dbReference type="Proteomes" id="UP001177023">
    <property type="component" value="Unassembled WGS sequence"/>
</dbReference>
<feature type="domain" description="C-type lectin" evidence="2">
    <location>
        <begin position="30"/>
        <end position="166"/>
    </location>
</feature>
<keyword evidence="1" id="KW-0732">Signal</keyword>
<evidence type="ECO:0000313" key="4">
    <source>
        <dbReference type="Proteomes" id="UP001177023"/>
    </source>
</evidence>
<feature type="signal peptide" evidence="1">
    <location>
        <begin position="1"/>
        <end position="18"/>
    </location>
</feature>
<dbReference type="InterPro" id="IPR050111">
    <property type="entry name" value="C-type_lectin/snaclec_domain"/>
</dbReference>
<dbReference type="Gene3D" id="3.10.100.10">
    <property type="entry name" value="Mannose-Binding Protein A, subunit A"/>
    <property type="match status" value="1"/>
</dbReference>
<dbReference type="PANTHER" id="PTHR22803">
    <property type="entry name" value="MANNOSE, PHOSPHOLIPASE, LECTIN RECEPTOR RELATED"/>
    <property type="match status" value="1"/>
</dbReference>
<feature type="chain" id="PRO_5041371650" description="C-type lectin domain-containing protein" evidence="1">
    <location>
        <begin position="19"/>
        <end position="183"/>
    </location>
</feature>
<name>A0AA36C5X6_9BILA</name>
<gene>
    <name evidence="3" type="ORF">MSPICULIGERA_LOCUS1658</name>
</gene>
<evidence type="ECO:0000259" key="2">
    <source>
        <dbReference type="PROSITE" id="PS50041"/>
    </source>
</evidence>
<evidence type="ECO:0000256" key="1">
    <source>
        <dbReference type="SAM" id="SignalP"/>
    </source>
</evidence>
<sequence>MVVELHLLLLLMLTVSQAESCKVGSLIEQGGKYCYQPVLKPGGSMTYAEVTDKCTQLGGKLGSVHSAAQNQKIIELARGALANPNNGGGCKMLLGASSKKGGDFRWMDGSPMDYTNWDVGEPDGKAGDPVDWGDEFCIQMYVKLWNGYEGQGGKDYVGKWLDLGCQFPVYCMGLCQIPNEANG</sequence>
<feature type="non-terminal residue" evidence="3">
    <location>
        <position position="1"/>
    </location>
</feature>
<protein>
    <recommendedName>
        <fullName evidence="2">C-type lectin domain-containing protein</fullName>
    </recommendedName>
</protein>
<dbReference type="InterPro" id="IPR016186">
    <property type="entry name" value="C-type_lectin-like/link_sf"/>
</dbReference>
<evidence type="ECO:0000313" key="3">
    <source>
        <dbReference type="EMBL" id="CAJ0560828.1"/>
    </source>
</evidence>
<dbReference type="EMBL" id="CATQJA010000500">
    <property type="protein sequence ID" value="CAJ0560828.1"/>
    <property type="molecule type" value="Genomic_DNA"/>
</dbReference>
<dbReference type="Pfam" id="PF00059">
    <property type="entry name" value="Lectin_C"/>
    <property type="match status" value="1"/>
</dbReference>
<dbReference type="SUPFAM" id="SSF56436">
    <property type="entry name" value="C-type lectin-like"/>
    <property type="match status" value="1"/>
</dbReference>
<proteinExistence type="predicted"/>
<reference evidence="3" key="1">
    <citation type="submission" date="2023-06" db="EMBL/GenBank/DDBJ databases">
        <authorList>
            <person name="Delattre M."/>
        </authorList>
    </citation>
    <scope>NUCLEOTIDE SEQUENCE</scope>
    <source>
        <strain evidence="3">AF72</strain>
    </source>
</reference>
<dbReference type="InterPro" id="IPR001304">
    <property type="entry name" value="C-type_lectin-like"/>
</dbReference>
<organism evidence="3 4">
    <name type="scientific">Mesorhabditis spiculigera</name>
    <dbReference type="NCBI Taxonomy" id="96644"/>
    <lineage>
        <taxon>Eukaryota</taxon>
        <taxon>Metazoa</taxon>
        <taxon>Ecdysozoa</taxon>
        <taxon>Nematoda</taxon>
        <taxon>Chromadorea</taxon>
        <taxon>Rhabditida</taxon>
        <taxon>Rhabditina</taxon>
        <taxon>Rhabditomorpha</taxon>
        <taxon>Rhabditoidea</taxon>
        <taxon>Rhabditidae</taxon>
        <taxon>Mesorhabditinae</taxon>
        <taxon>Mesorhabditis</taxon>
    </lineage>
</organism>
<dbReference type="SMART" id="SM00034">
    <property type="entry name" value="CLECT"/>
    <property type="match status" value="1"/>
</dbReference>
<dbReference type="AlphaFoldDB" id="A0AA36C5X6"/>
<dbReference type="PROSITE" id="PS50041">
    <property type="entry name" value="C_TYPE_LECTIN_2"/>
    <property type="match status" value="1"/>
</dbReference>
<comment type="caution">
    <text evidence="3">The sequence shown here is derived from an EMBL/GenBank/DDBJ whole genome shotgun (WGS) entry which is preliminary data.</text>
</comment>
<dbReference type="InterPro" id="IPR016187">
    <property type="entry name" value="CTDL_fold"/>
</dbReference>
<keyword evidence="4" id="KW-1185">Reference proteome</keyword>